<evidence type="ECO:0000313" key="4">
    <source>
        <dbReference type="Proteomes" id="UP001596302"/>
    </source>
</evidence>
<gene>
    <name evidence="3" type="ORF">ACFQE5_07860</name>
</gene>
<keyword evidence="3" id="KW-0547">Nucleotide-binding</keyword>
<dbReference type="InterPro" id="IPR027417">
    <property type="entry name" value="P-loop_NTPase"/>
</dbReference>
<dbReference type="Proteomes" id="UP001596302">
    <property type="component" value="Unassembled WGS sequence"/>
</dbReference>
<organism evidence="3 4">
    <name type="scientific">Pseudonocardia hispaniensis</name>
    <dbReference type="NCBI Taxonomy" id="904933"/>
    <lineage>
        <taxon>Bacteria</taxon>
        <taxon>Bacillati</taxon>
        <taxon>Actinomycetota</taxon>
        <taxon>Actinomycetes</taxon>
        <taxon>Pseudonocardiales</taxon>
        <taxon>Pseudonocardiaceae</taxon>
        <taxon>Pseudonocardia</taxon>
    </lineage>
</organism>
<dbReference type="RefSeq" id="WP_379584162.1">
    <property type="nucleotide sequence ID" value="NZ_JBHSQW010000015.1"/>
</dbReference>
<sequence>MSELPPGPLPETPPAPDPTPPEVPIPPVPALRADRLGLRTRRGWVFRDVSAELPEGGLLGIHGPAGSGRSMLLLALAGRAALTTGRLAVAGARRPAEVRRRVGVARIGGAIGLEPGLTVGDHLTECARFGGSVDLGAAAALLRLQVEPSDLVEDLPAVEALLLAVALATATRPSLIVVDDLSAGLTSADCARAHAALGSVTAAGTAVAATDSVPLPGADVLVDLGSGSDGPPLPARRGRHEKE</sequence>
<feature type="region of interest" description="Disordered" evidence="1">
    <location>
        <begin position="220"/>
        <end position="243"/>
    </location>
</feature>
<dbReference type="EMBL" id="JBHSQW010000015">
    <property type="protein sequence ID" value="MFC5994124.1"/>
    <property type="molecule type" value="Genomic_DNA"/>
</dbReference>
<keyword evidence="4" id="KW-1185">Reference proteome</keyword>
<keyword evidence="3" id="KW-0067">ATP-binding</keyword>
<protein>
    <submittedName>
        <fullName evidence="3">ATP-binding cassette domain-containing protein</fullName>
    </submittedName>
</protein>
<evidence type="ECO:0000256" key="1">
    <source>
        <dbReference type="SAM" id="MobiDB-lite"/>
    </source>
</evidence>
<evidence type="ECO:0000259" key="2">
    <source>
        <dbReference type="Pfam" id="PF00005"/>
    </source>
</evidence>
<feature type="domain" description="ABC transporter" evidence="2">
    <location>
        <begin position="47"/>
        <end position="180"/>
    </location>
</feature>
<feature type="region of interest" description="Disordered" evidence="1">
    <location>
        <begin position="1"/>
        <end position="28"/>
    </location>
</feature>
<dbReference type="Gene3D" id="3.40.50.300">
    <property type="entry name" value="P-loop containing nucleotide triphosphate hydrolases"/>
    <property type="match status" value="1"/>
</dbReference>
<comment type="caution">
    <text evidence="3">The sequence shown here is derived from an EMBL/GenBank/DDBJ whole genome shotgun (WGS) entry which is preliminary data.</text>
</comment>
<reference evidence="4" key="1">
    <citation type="journal article" date="2019" name="Int. J. Syst. Evol. Microbiol.">
        <title>The Global Catalogue of Microorganisms (GCM) 10K type strain sequencing project: providing services to taxonomists for standard genome sequencing and annotation.</title>
        <authorList>
            <consortium name="The Broad Institute Genomics Platform"/>
            <consortium name="The Broad Institute Genome Sequencing Center for Infectious Disease"/>
            <person name="Wu L."/>
            <person name="Ma J."/>
        </authorList>
    </citation>
    <scope>NUCLEOTIDE SEQUENCE [LARGE SCALE GENOMIC DNA]</scope>
    <source>
        <strain evidence="4">CCM 8391</strain>
    </source>
</reference>
<name>A0ABW1J027_9PSEU</name>
<proteinExistence type="predicted"/>
<dbReference type="Pfam" id="PF00005">
    <property type="entry name" value="ABC_tran"/>
    <property type="match status" value="1"/>
</dbReference>
<dbReference type="SUPFAM" id="SSF52540">
    <property type="entry name" value="P-loop containing nucleoside triphosphate hydrolases"/>
    <property type="match status" value="1"/>
</dbReference>
<evidence type="ECO:0000313" key="3">
    <source>
        <dbReference type="EMBL" id="MFC5994124.1"/>
    </source>
</evidence>
<dbReference type="GO" id="GO:0005524">
    <property type="term" value="F:ATP binding"/>
    <property type="evidence" value="ECO:0007669"/>
    <property type="project" value="UniProtKB-KW"/>
</dbReference>
<dbReference type="InterPro" id="IPR003439">
    <property type="entry name" value="ABC_transporter-like_ATP-bd"/>
</dbReference>
<accession>A0ABW1J027</accession>